<reference evidence="2" key="2">
    <citation type="submission" date="2019-01" db="EMBL/GenBank/DDBJ databases">
        <authorList>
            <person name="Graves T."/>
            <person name="Eichler E.E."/>
            <person name="Wilson R.K."/>
        </authorList>
    </citation>
    <scope>NUCLEOTIDE SEQUENCE [LARGE SCALE GENOMIC DNA]</scope>
    <source>
        <strain evidence="2">17573</strain>
    </source>
</reference>
<dbReference type="VGNC" id="VGNC:82564">
    <property type="gene designation" value="UTS2B"/>
</dbReference>
<dbReference type="Proteomes" id="UP000006718">
    <property type="component" value="Chromosome 2"/>
</dbReference>
<dbReference type="VEuPathDB" id="HostDB:ENSMMUG00000046004"/>
<dbReference type="AlphaFoldDB" id="A0A1D5Q8P4"/>
<dbReference type="PANTHER" id="PTHR36876:SF1">
    <property type="entry name" value="UROTENSIN-2B"/>
    <property type="match status" value="1"/>
</dbReference>
<dbReference type="STRING" id="9544.ENSMMUP00000044412"/>
<reference evidence="2" key="4">
    <citation type="submission" date="2025-09" db="UniProtKB">
        <authorList>
            <consortium name="Ensembl"/>
        </authorList>
    </citation>
    <scope>IDENTIFICATION</scope>
    <source>
        <strain evidence="2">17573</strain>
    </source>
</reference>
<dbReference type="eggNOG" id="ENOG502S3JR">
    <property type="taxonomic scope" value="Eukaryota"/>
</dbReference>
<evidence type="ECO:0000313" key="2">
    <source>
        <dbReference type="Ensembl" id="ENSMMUP00000044412.2"/>
    </source>
</evidence>
<dbReference type="GO" id="GO:0001664">
    <property type="term" value="F:G protein-coupled receptor binding"/>
    <property type="evidence" value="ECO:0000318"/>
    <property type="project" value="GO_Central"/>
</dbReference>
<dbReference type="PANTHER" id="PTHR36876">
    <property type="entry name" value="UROTENSIN-2B"/>
    <property type="match status" value="1"/>
</dbReference>
<reference evidence="2" key="3">
    <citation type="submission" date="2025-08" db="UniProtKB">
        <authorList>
            <consortium name="Ensembl"/>
        </authorList>
    </citation>
    <scope>IDENTIFICATION</scope>
    <source>
        <strain evidence="2">17573</strain>
    </source>
</reference>
<dbReference type="GeneTree" id="ENSGT00390000003511"/>
<dbReference type="CTD" id="257313"/>
<evidence type="ECO:0000313" key="4">
    <source>
        <dbReference type="VGNC" id="VGNC:82564"/>
    </source>
</evidence>
<dbReference type="ExpressionAtlas" id="A0A1D5Q8P4">
    <property type="expression patterns" value="baseline"/>
</dbReference>
<accession>A0A1D5Q8P4</accession>
<proteinExistence type="predicted"/>
<gene>
    <name evidence="2 4" type="primary">UTS2B</name>
</gene>
<evidence type="ECO:0000256" key="1">
    <source>
        <dbReference type="SAM" id="SignalP"/>
    </source>
</evidence>
<evidence type="ECO:0000313" key="3">
    <source>
        <dbReference type="Proteomes" id="UP000006718"/>
    </source>
</evidence>
<dbReference type="RefSeq" id="XP_014987997.1">
    <property type="nucleotide sequence ID" value="XM_015132511.2"/>
</dbReference>
<dbReference type="InterPro" id="IPR043255">
    <property type="entry name" value="U-IIB"/>
</dbReference>
<dbReference type="KEGG" id="mcc:705342"/>
<protein>
    <submittedName>
        <fullName evidence="2">Urotensin 2B</fullName>
    </submittedName>
</protein>
<keyword evidence="3" id="KW-1185">Reference proteome</keyword>
<dbReference type="FunCoup" id="A0A1D5Q8P4">
    <property type="interactions" value="484"/>
</dbReference>
<dbReference type="OrthoDB" id="9890208at2759"/>
<dbReference type="Ensembl" id="ENSMMUT00000056651.2">
    <property type="protein sequence ID" value="ENSMMUP00000044412.2"/>
    <property type="gene ID" value="ENSMMUG00000046004.2"/>
</dbReference>
<feature type="chain" id="PRO_5023856541" evidence="1">
    <location>
        <begin position="29"/>
        <end position="200"/>
    </location>
</feature>
<dbReference type="InParanoid" id="A0A1D5Q8P4"/>
<keyword evidence="1" id="KW-0732">Signal</keyword>
<organism evidence="2 3">
    <name type="scientific">Macaca mulatta</name>
    <name type="common">Rhesus macaque</name>
    <dbReference type="NCBI Taxonomy" id="9544"/>
    <lineage>
        <taxon>Eukaryota</taxon>
        <taxon>Metazoa</taxon>
        <taxon>Chordata</taxon>
        <taxon>Craniata</taxon>
        <taxon>Vertebrata</taxon>
        <taxon>Euteleostomi</taxon>
        <taxon>Mammalia</taxon>
        <taxon>Eutheria</taxon>
        <taxon>Euarchontoglires</taxon>
        <taxon>Primates</taxon>
        <taxon>Haplorrhini</taxon>
        <taxon>Catarrhini</taxon>
        <taxon>Cercopithecidae</taxon>
        <taxon>Cercopithecinae</taxon>
        <taxon>Macaca</taxon>
    </lineage>
</organism>
<feature type="signal peptide" evidence="1">
    <location>
        <begin position="1"/>
        <end position="28"/>
    </location>
</feature>
<dbReference type="RefSeq" id="XP_014987996.1">
    <property type="nucleotide sequence ID" value="XM_015132510.2"/>
</dbReference>
<sequence>MNKILSSTLCFGLLTLSSVLIFLQSVRGRPYFTQGNEILPDKNYPNREELLLALLNKNFDFQRPFNTDLALPNKLEELNQFYQLEKLKEQLVEKDSDMSYAIDGLFSSHPSKRALSSRMLIQLNCLQHCKTEEDKGYIPAFNCLSSEGAHIISTEVHWPGLVTDYHQHKARKVSKHKEVFIVLGEHCLYHSLSFDLFLKT</sequence>
<reference evidence="3" key="1">
    <citation type="journal article" date="2007" name="Science">
        <title>Evolutionary and biomedical insights from the rhesus macaque genome.</title>
        <authorList>
            <person name="Gibbs R.A."/>
            <person name="Rogers J."/>
            <person name="Katze M.G."/>
            <person name="Bumgarner R."/>
            <person name="Weinstock G.M."/>
            <person name="Mardis E.R."/>
            <person name="Remington K.A."/>
            <person name="Strausberg R.L."/>
            <person name="Venter J.C."/>
            <person name="Wilson R.K."/>
            <person name="Batzer M.A."/>
            <person name="Bustamante C.D."/>
            <person name="Eichler E.E."/>
            <person name="Hahn M.W."/>
            <person name="Hardison R.C."/>
            <person name="Makova K.D."/>
            <person name="Miller W."/>
            <person name="Milosavljevic A."/>
            <person name="Palermo R.E."/>
            <person name="Siepel A."/>
            <person name="Sikela J.M."/>
            <person name="Attaway T."/>
            <person name="Bell S."/>
            <person name="Bernard K.E."/>
            <person name="Buhay C.J."/>
            <person name="Chandrabose M.N."/>
            <person name="Dao M."/>
            <person name="Davis C."/>
            <person name="Delehaunty K.D."/>
            <person name="Ding Y."/>
            <person name="Dinh H.H."/>
            <person name="Dugan-Rocha S."/>
            <person name="Fulton L.A."/>
            <person name="Gabisi R.A."/>
            <person name="Garner T.T."/>
            <person name="Godfrey J."/>
            <person name="Hawes A.C."/>
            <person name="Hernandez J."/>
            <person name="Hines S."/>
            <person name="Holder M."/>
            <person name="Hume J."/>
            <person name="Jhangiani S.N."/>
            <person name="Joshi V."/>
            <person name="Khan Z.M."/>
            <person name="Kirkness E.F."/>
            <person name="Cree A."/>
            <person name="Fowler R.G."/>
            <person name="Lee S."/>
            <person name="Lewis L.R."/>
            <person name="Li Z."/>
            <person name="Liu Y.-S."/>
            <person name="Moore S.M."/>
            <person name="Muzny D."/>
            <person name="Nazareth L.V."/>
            <person name="Ngo D.N."/>
            <person name="Okwuonu G.O."/>
            <person name="Pai G."/>
            <person name="Parker D."/>
            <person name="Paul H.A."/>
            <person name="Pfannkoch C."/>
            <person name="Pohl C.S."/>
            <person name="Rogers Y.-H.C."/>
            <person name="Ruiz S.J."/>
            <person name="Sabo A."/>
            <person name="Santibanez J."/>
            <person name="Schneider B.W."/>
            <person name="Smith S.M."/>
            <person name="Sodergren E."/>
            <person name="Svatek A.F."/>
            <person name="Utterback T.R."/>
            <person name="Vattathil S."/>
            <person name="Warren W."/>
            <person name="White C.S."/>
            <person name="Chinwalla A.T."/>
            <person name="Feng Y."/>
            <person name="Halpern A.L."/>
            <person name="Hillier L.W."/>
            <person name="Huang X."/>
            <person name="Minx P."/>
            <person name="Nelson J.O."/>
            <person name="Pepin K.H."/>
            <person name="Qin X."/>
            <person name="Sutton G.G."/>
            <person name="Venter E."/>
            <person name="Walenz B.P."/>
            <person name="Wallis J.W."/>
            <person name="Worley K.C."/>
            <person name="Yang S.-P."/>
            <person name="Jones S.M."/>
            <person name="Marra M.A."/>
            <person name="Rocchi M."/>
            <person name="Schein J.E."/>
            <person name="Baertsch R."/>
            <person name="Clarke L."/>
            <person name="Csuros M."/>
            <person name="Glasscock J."/>
            <person name="Harris R.A."/>
            <person name="Havlak P."/>
            <person name="Jackson A.R."/>
            <person name="Jiang H."/>
            <person name="Liu Y."/>
            <person name="Messina D.N."/>
            <person name="Shen Y."/>
            <person name="Song H.X.-Z."/>
            <person name="Wylie T."/>
            <person name="Zhang L."/>
            <person name="Birney E."/>
            <person name="Han K."/>
            <person name="Konkel M.K."/>
            <person name="Lee J."/>
            <person name="Smit A.F.A."/>
            <person name="Ullmer B."/>
            <person name="Wang H."/>
            <person name="Xing J."/>
            <person name="Burhans R."/>
            <person name="Cheng Z."/>
            <person name="Karro J.E."/>
            <person name="Ma J."/>
            <person name="Raney B."/>
            <person name="She X."/>
            <person name="Cox M.J."/>
            <person name="Demuth J.P."/>
            <person name="Dumas L.J."/>
            <person name="Han S.-G."/>
            <person name="Hopkins J."/>
            <person name="Karimpour-Fard A."/>
            <person name="Kim Y.H."/>
            <person name="Pollack J.R."/>
            <person name="Vinar T."/>
            <person name="Addo-Quaye C."/>
            <person name="Degenhardt J."/>
            <person name="Denby A."/>
            <person name="Hubisz M.J."/>
            <person name="Indap A."/>
            <person name="Kosiol C."/>
            <person name="Lahn B.T."/>
            <person name="Lawson H.A."/>
            <person name="Marklein A."/>
            <person name="Nielsen R."/>
            <person name="Vallender E.J."/>
            <person name="Clark A.G."/>
            <person name="Ferguson B."/>
            <person name="Hernandez R.D."/>
            <person name="Hirani K."/>
            <person name="Kehrer-Sawatzki H."/>
            <person name="Kolb J."/>
            <person name="Patil S."/>
            <person name="Pu L.-L."/>
            <person name="Ren Y."/>
            <person name="Smith D.G."/>
            <person name="Wheeler D.A."/>
            <person name="Schenck I."/>
            <person name="Ball E.V."/>
            <person name="Chen R."/>
            <person name="Cooper D.N."/>
            <person name="Giardine B."/>
            <person name="Hsu F."/>
            <person name="Kent W.J."/>
            <person name="Lesk A."/>
            <person name="Nelson D.L."/>
            <person name="O'brien W.E."/>
            <person name="Pruefer K."/>
            <person name="Stenson P.D."/>
            <person name="Wallace J.C."/>
            <person name="Ke H."/>
            <person name="Liu X.-M."/>
            <person name="Wang P."/>
            <person name="Xiang A.P."/>
            <person name="Yang F."/>
            <person name="Barber G.P."/>
            <person name="Haussler D."/>
            <person name="Karolchik D."/>
            <person name="Kern A.D."/>
            <person name="Kuhn R.M."/>
            <person name="Smith K.E."/>
            <person name="Zwieg A.S."/>
        </authorList>
    </citation>
    <scope>NUCLEOTIDE SEQUENCE [LARGE SCALE GENOMIC DNA]</scope>
    <source>
        <strain evidence="3">17573</strain>
    </source>
</reference>
<dbReference type="GeneID" id="705342"/>
<name>A0A1D5Q8P4_MACMU</name>
<dbReference type="Bgee" id="ENSMMUG00000046004">
    <property type="expression patterns" value="Expressed in spermatid and 6 other cell types or tissues"/>
</dbReference>
<dbReference type="GO" id="GO:0008217">
    <property type="term" value="P:regulation of blood pressure"/>
    <property type="evidence" value="ECO:0000318"/>
    <property type="project" value="GO_Central"/>
</dbReference>